<feature type="binding site" evidence="4">
    <location>
        <position position="60"/>
    </location>
    <ligand>
        <name>Zn(2+)</name>
        <dbReference type="ChEBI" id="CHEBI:29105"/>
    </ligand>
</feature>
<evidence type="ECO:0000256" key="2">
    <source>
        <dbReference type="ARBA" id="ARBA00022801"/>
    </source>
</evidence>
<dbReference type="Gene3D" id="3.20.20.140">
    <property type="entry name" value="Metal-dependent hydrolases"/>
    <property type="match status" value="1"/>
</dbReference>
<dbReference type="InterPro" id="IPR032466">
    <property type="entry name" value="Metal_Hydrolase"/>
</dbReference>
<dbReference type="InterPro" id="IPR050287">
    <property type="entry name" value="MTA/SAH_deaminase"/>
</dbReference>
<evidence type="ECO:0000256" key="1">
    <source>
        <dbReference type="ARBA" id="ARBA00022723"/>
    </source>
</evidence>
<protein>
    <recommendedName>
        <fullName evidence="4">5-methylthioadenosine/S-adenosylhomocysteine deaminase</fullName>
        <shortName evidence="4">MTA/SAH deaminase</shortName>
        <ecNumber evidence="4">3.5.4.28</ecNumber>
        <ecNumber evidence="4">3.5.4.31</ecNumber>
    </recommendedName>
</protein>
<dbReference type="InterPro" id="IPR006680">
    <property type="entry name" value="Amidohydro-rel"/>
</dbReference>
<keyword evidence="2 4" id="KW-0378">Hydrolase</keyword>
<dbReference type="KEGG" id="pyc:TQ32_09300"/>
<evidence type="ECO:0000313" key="7">
    <source>
        <dbReference type="Proteomes" id="UP000070587"/>
    </source>
</evidence>
<dbReference type="EC" id="3.5.4.28" evidence="4"/>
<dbReference type="EMBL" id="CP010835">
    <property type="protein sequence ID" value="AMM55023.1"/>
    <property type="molecule type" value="Genomic_DNA"/>
</dbReference>
<dbReference type="GO" id="GO:0050270">
    <property type="term" value="F:S-adenosylhomocysteine deaminase activity"/>
    <property type="evidence" value="ECO:0007669"/>
    <property type="project" value="UniProtKB-UniRule"/>
</dbReference>
<keyword evidence="1 4" id="KW-0479">Metal-binding</keyword>
<dbReference type="HAMAP" id="MF_01281">
    <property type="entry name" value="MTA_SAH_deamin"/>
    <property type="match status" value="1"/>
</dbReference>
<dbReference type="GO" id="GO:0046872">
    <property type="term" value="F:metal ion binding"/>
    <property type="evidence" value="ECO:0007669"/>
    <property type="project" value="UniProtKB-KW"/>
</dbReference>
<dbReference type="Pfam" id="PF01979">
    <property type="entry name" value="Amidohydro_1"/>
    <property type="match status" value="1"/>
</dbReference>
<dbReference type="InterPro" id="IPR011059">
    <property type="entry name" value="Metal-dep_hydrolase_composite"/>
</dbReference>
<accession>A0A127BCG9</accession>
<gene>
    <name evidence="4" type="primary">mtaD</name>
    <name evidence="6" type="ORF">TQ32_09300</name>
</gene>
<feature type="binding site" evidence="4">
    <location>
        <position position="206"/>
    </location>
    <ligand>
        <name>Zn(2+)</name>
        <dbReference type="ChEBI" id="CHEBI:29105"/>
    </ligand>
</feature>
<dbReference type="SUPFAM" id="SSF51556">
    <property type="entry name" value="Metallo-dependent hydrolases"/>
    <property type="match status" value="1"/>
</dbReference>
<dbReference type="CDD" id="cd01298">
    <property type="entry name" value="ATZ_TRZ_like"/>
    <property type="match status" value="1"/>
</dbReference>
<dbReference type="PANTHER" id="PTHR43794">
    <property type="entry name" value="AMINOHYDROLASE SSNA-RELATED"/>
    <property type="match status" value="1"/>
</dbReference>
<dbReference type="GO" id="GO:0090614">
    <property type="term" value="F:5'-methylthioadenosine deaminase activity"/>
    <property type="evidence" value="ECO:0007669"/>
    <property type="project" value="UniProtKB-UniRule"/>
</dbReference>
<sequence>MLLKNGLILYGESYEWVRADLLIEGNKIVKIGRNLHADSDIVIDCSHSLIVPGFINAHTHSPMVLLRGLAEDVPLMEWLEKYIWPNERKLGKKEVYWGALLGLIEMARAGTTTFIDMYFHMEEVAKATLEVGLRGFLGYGMIDLDDERKRRIEIRETEKFRKFIVQQNSELLNFILAPHAPYTCSMECLKWVANKSREWNALVTIHLSETKSEVALIKEKYGKTPTEVLDDAGLLNEKLIAAHGIWLDDKEIYLLSKSGSTIIHCPASNMKLGSGIINLRKLLDNGVNVGLGTDGAASNNTLDMLQEMRLASLLQKVVNLDPSIIKSSEIFRMATLNGAKALKLNAGIIKEGYLADIAVINLKRPNLLPMNNPLSSLVFSAKGGDVETLIVNGSIVMLDGEFQTVDEDKVLDKFLGVL</sequence>
<dbReference type="GeneID" id="28492032"/>
<organism evidence="6 7">
    <name type="scientific">Pyrococcus kukulkanii</name>
    <dbReference type="NCBI Taxonomy" id="1609559"/>
    <lineage>
        <taxon>Archaea</taxon>
        <taxon>Methanobacteriati</taxon>
        <taxon>Methanobacteriota</taxon>
        <taxon>Thermococci</taxon>
        <taxon>Thermococcales</taxon>
        <taxon>Thermococcaceae</taxon>
        <taxon>Pyrococcus</taxon>
    </lineage>
</organism>
<reference evidence="7" key="1">
    <citation type="submission" date="2015-02" db="EMBL/GenBank/DDBJ databases">
        <title>Pyrococcus kukulkanii sp. nov., a novel hyperthermophilic archaeon isolated from a deep-sea hydrothermal vent at the Guaymas Basin.</title>
        <authorList>
            <person name="Oger P.M."/>
            <person name="Callac N."/>
            <person name="Jebbar M."/>
            <person name="Godfroy A."/>
        </authorList>
    </citation>
    <scope>NUCLEOTIDE SEQUENCE [LARGE SCALE GENOMIC DNA]</scope>
    <source>
        <strain evidence="7">NCB100</strain>
    </source>
</reference>
<comment type="similarity">
    <text evidence="4">Belongs to the metallo-dependent hydrolases superfamily. MTA/SAH deaminase family.</text>
</comment>
<dbReference type="PATRIC" id="fig|1609559.3.peg.1928"/>
<feature type="binding site" evidence="4">
    <location>
        <position position="294"/>
    </location>
    <ligand>
        <name>substrate</name>
    </ligand>
</feature>
<dbReference type="STRING" id="1609559.TQ32_09300"/>
<feature type="binding site" evidence="4">
    <location>
        <position position="87"/>
    </location>
    <ligand>
        <name>substrate</name>
    </ligand>
</feature>
<dbReference type="PANTHER" id="PTHR43794:SF11">
    <property type="entry name" value="AMIDOHYDROLASE-RELATED DOMAIN-CONTAINING PROTEIN"/>
    <property type="match status" value="1"/>
</dbReference>
<dbReference type="OrthoDB" id="372084at2157"/>
<dbReference type="RefSeq" id="WP_068324807.1">
    <property type="nucleotide sequence ID" value="NZ_CP010835.1"/>
</dbReference>
<feature type="domain" description="Amidohydrolase-related" evidence="5">
    <location>
        <begin position="50"/>
        <end position="396"/>
    </location>
</feature>
<evidence type="ECO:0000313" key="6">
    <source>
        <dbReference type="EMBL" id="AMM55023.1"/>
    </source>
</evidence>
<evidence type="ECO:0000259" key="5">
    <source>
        <dbReference type="Pfam" id="PF01979"/>
    </source>
</evidence>
<comment type="cofactor">
    <cofactor evidence="4">
        <name>Zn(2+)</name>
        <dbReference type="ChEBI" id="CHEBI:29105"/>
    </cofactor>
    <text evidence="4">Binds 1 zinc ion per subunit.</text>
</comment>
<evidence type="ECO:0000256" key="3">
    <source>
        <dbReference type="ARBA" id="ARBA00022833"/>
    </source>
</evidence>
<keyword evidence="3 4" id="KW-0862">Zinc</keyword>
<feature type="binding site" evidence="4">
    <location>
        <position position="209"/>
    </location>
    <ligand>
        <name>substrate</name>
    </ligand>
</feature>
<feature type="binding site" evidence="4">
    <location>
        <position position="294"/>
    </location>
    <ligand>
        <name>Zn(2+)</name>
        <dbReference type="ChEBI" id="CHEBI:29105"/>
    </ligand>
</feature>
<dbReference type="FunFam" id="3.20.20.140:FF:000014">
    <property type="entry name" value="5-methylthioadenosine/S-adenosylhomocysteine deaminase"/>
    <property type="match status" value="1"/>
</dbReference>
<dbReference type="AlphaFoldDB" id="A0A127BCG9"/>
<comment type="function">
    <text evidence="4">Catalyzes the deamination of 5-methylthioadenosine and S-adenosyl-L-homocysteine into 5-methylthioinosine and S-inosyl-L-homocysteine, respectively. Is also able to deaminate adenosine.</text>
</comment>
<dbReference type="EC" id="3.5.4.31" evidence="4"/>
<dbReference type="SUPFAM" id="SSF51338">
    <property type="entry name" value="Composite domain of metallo-dependent hydrolases"/>
    <property type="match status" value="1"/>
</dbReference>
<dbReference type="Gene3D" id="2.30.40.10">
    <property type="entry name" value="Urease, subunit C, domain 1"/>
    <property type="match status" value="1"/>
</dbReference>
<proteinExistence type="inferred from homology"/>
<reference evidence="6 7" key="2">
    <citation type="journal article" date="2016" name="Int. J. Syst. Evol. Microbiol.">
        <title>Pyrococcus kukulkanii sp. nov., a hyperthermophilic, piezophilic archaeon isolated from a deep-sea hydrothermal vent.</title>
        <authorList>
            <person name="Callac N."/>
            <person name="Oger P."/>
            <person name="Lesongeur F."/>
            <person name="Rattray J.E."/>
            <person name="Vannier P."/>
            <person name="Michoud G."/>
            <person name="Beauverger M."/>
            <person name="Gayet N."/>
            <person name="Rouxel O."/>
            <person name="Jebbar M."/>
            <person name="Godfroy A."/>
        </authorList>
    </citation>
    <scope>NUCLEOTIDE SEQUENCE [LARGE SCALE GENOMIC DNA]</scope>
    <source>
        <strain evidence="6 7">NCB100</strain>
    </source>
</reference>
<comment type="catalytic activity">
    <reaction evidence="4">
        <text>S-methyl-5'-thioadenosine + H2O + H(+) = S-methyl-5'-thioinosine + NH4(+)</text>
        <dbReference type="Rhea" id="RHEA:25025"/>
        <dbReference type="ChEBI" id="CHEBI:15377"/>
        <dbReference type="ChEBI" id="CHEBI:15378"/>
        <dbReference type="ChEBI" id="CHEBI:17509"/>
        <dbReference type="ChEBI" id="CHEBI:28938"/>
        <dbReference type="ChEBI" id="CHEBI:48595"/>
        <dbReference type="EC" id="3.5.4.31"/>
    </reaction>
</comment>
<comment type="caution">
    <text evidence="4">Lacks conserved residue(s) required for the propagation of feature annotation.</text>
</comment>
<feature type="binding site" evidence="4">
    <location>
        <position position="179"/>
    </location>
    <ligand>
        <name>substrate</name>
    </ligand>
</feature>
<dbReference type="InterPro" id="IPR023512">
    <property type="entry name" value="Deaminase_MtaD/DadD"/>
</dbReference>
<name>A0A127BCG9_9EURY</name>
<feature type="binding site" evidence="4">
    <location>
        <position position="58"/>
    </location>
    <ligand>
        <name>Zn(2+)</name>
        <dbReference type="ChEBI" id="CHEBI:29105"/>
    </ligand>
</feature>
<evidence type="ECO:0000256" key="4">
    <source>
        <dbReference type="HAMAP-Rule" id="MF_01281"/>
    </source>
</evidence>
<dbReference type="NCBIfam" id="NF006252">
    <property type="entry name" value="PRK08393.1"/>
    <property type="match status" value="1"/>
</dbReference>
<dbReference type="Proteomes" id="UP000070587">
    <property type="component" value="Chromosome"/>
</dbReference>
<comment type="catalytic activity">
    <reaction evidence="4">
        <text>S-adenosyl-L-homocysteine + H2O + H(+) = S-inosyl-L-homocysteine + NH4(+)</text>
        <dbReference type="Rhea" id="RHEA:20716"/>
        <dbReference type="ChEBI" id="CHEBI:15377"/>
        <dbReference type="ChEBI" id="CHEBI:15378"/>
        <dbReference type="ChEBI" id="CHEBI:28938"/>
        <dbReference type="ChEBI" id="CHEBI:57856"/>
        <dbReference type="ChEBI" id="CHEBI:57985"/>
        <dbReference type="EC" id="3.5.4.28"/>
    </reaction>
</comment>